<evidence type="ECO:0000259" key="1">
    <source>
        <dbReference type="Pfam" id="PF13529"/>
    </source>
</evidence>
<dbReference type="EMBL" id="CP165628">
    <property type="protein sequence ID" value="XDU71081.1"/>
    <property type="molecule type" value="Genomic_DNA"/>
</dbReference>
<dbReference type="Gene3D" id="3.90.70.10">
    <property type="entry name" value="Cysteine proteinases"/>
    <property type="match status" value="1"/>
</dbReference>
<feature type="domain" description="Peptidase C39-like" evidence="1">
    <location>
        <begin position="23"/>
        <end position="188"/>
    </location>
</feature>
<dbReference type="Pfam" id="PF13529">
    <property type="entry name" value="Peptidase_C39_2"/>
    <property type="match status" value="1"/>
</dbReference>
<dbReference type="CDD" id="cd00164">
    <property type="entry name" value="S1_like"/>
    <property type="match status" value="1"/>
</dbReference>
<gene>
    <name evidence="2" type="ORF">AB3G37_16140</name>
</gene>
<organism evidence="2">
    <name type="scientific">Rouxiella sp. WC2420</name>
    <dbReference type="NCBI Taxonomy" id="3234145"/>
    <lineage>
        <taxon>Bacteria</taxon>
        <taxon>Pseudomonadati</taxon>
        <taxon>Pseudomonadota</taxon>
        <taxon>Gammaproteobacteria</taxon>
        <taxon>Enterobacterales</taxon>
        <taxon>Yersiniaceae</taxon>
        <taxon>Rouxiella</taxon>
    </lineage>
</organism>
<dbReference type="AlphaFoldDB" id="A0AB39VN13"/>
<reference evidence="2" key="1">
    <citation type="submission" date="2024-07" db="EMBL/GenBank/DDBJ databases">
        <authorList>
            <person name="Biller S.J."/>
        </authorList>
    </citation>
    <scope>NUCLEOTIDE SEQUENCE</scope>
    <source>
        <strain evidence="2">WC2420</strain>
    </source>
</reference>
<accession>A0AB39VN13</accession>
<protein>
    <recommendedName>
        <fullName evidence="1">Peptidase C39-like domain-containing protein</fullName>
    </recommendedName>
</protein>
<dbReference type="InterPro" id="IPR039564">
    <property type="entry name" value="Peptidase_C39-like"/>
</dbReference>
<name>A0AB39VN13_9GAMM</name>
<sequence>MLTAANTLLPDIYSLEITTPLVIPYFSQWESPSSAPEILSGKKTLQEIENWPQSGAQTQEEYIEWANHVCGMCCLKMALAATTGEIVPILELTRRSLPYGAYVQEGDNIRGLIYAPFVEFLKQELNIGGQVRVEMTAEDIAAELDKNHFFIASVHPGIRHPEIAPPRTGGHLVLVTAVEQETLTFHNPSGHNEATQSYVKMPVSQFAQFFAGRGVAMIPRIIQDA</sequence>
<evidence type="ECO:0000313" key="2">
    <source>
        <dbReference type="EMBL" id="XDU71081.1"/>
    </source>
</evidence>
<proteinExistence type="predicted"/>
<dbReference type="RefSeq" id="WP_369788462.1">
    <property type="nucleotide sequence ID" value="NZ_CP165628.1"/>
</dbReference>